<feature type="region of interest" description="Disordered" evidence="1">
    <location>
        <begin position="1"/>
        <end position="113"/>
    </location>
</feature>
<dbReference type="EMBL" id="QCYY01002062">
    <property type="protein sequence ID" value="ROT73115.1"/>
    <property type="molecule type" value="Genomic_DNA"/>
</dbReference>
<proteinExistence type="predicted"/>
<comment type="caution">
    <text evidence="2">The sequence shown here is derived from an EMBL/GenBank/DDBJ whole genome shotgun (WGS) entry which is preliminary data.</text>
</comment>
<evidence type="ECO:0000313" key="2">
    <source>
        <dbReference type="EMBL" id="ROT73115.1"/>
    </source>
</evidence>
<sequence length="113" mass="12541">MNEKPFRVPSAHLITNRTPKALPVLTSEQPKEGKKVKNGTKDGIPMESERLIHVTPRPPKVHKVNKNHHKSSQATAAVTPSPFSHSSSPAAKPKAHKPPKKYSPKKHGWKKKL</sequence>
<name>A0A423T9I0_PENVA</name>
<protein>
    <submittedName>
        <fullName evidence="2">Uncharacterized protein</fullName>
    </submittedName>
</protein>
<reference evidence="2 3" key="2">
    <citation type="submission" date="2019-01" db="EMBL/GenBank/DDBJ databases">
        <title>The decoding of complex shrimp genome reveals the adaptation for benthos swimmer, frequently molting mechanism and breeding impact on genome.</title>
        <authorList>
            <person name="Sun Y."/>
            <person name="Gao Y."/>
            <person name="Yu Y."/>
        </authorList>
    </citation>
    <scope>NUCLEOTIDE SEQUENCE [LARGE SCALE GENOMIC DNA]</scope>
    <source>
        <tissue evidence="2">Muscle</tissue>
    </source>
</reference>
<accession>A0A423T9I0</accession>
<feature type="compositionally biased region" description="Low complexity" evidence="1">
    <location>
        <begin position="80"/>
        <end position="92"/>
    </location>
</feature>
<keyword evidence="3" id="KW-1185">Reference proteome</keyword>
<evidence type="ECO:0000256" key="1">
    <source>
        <dbReference type="SAM" id="MobiDB-lite"/>
    </source>
</evidence>
<dbReference type="OrthoDB" id="6374942at2759"/>
<organism evidence="2 3">
    <name type="scientific">Penaeus vannamei</name>
    <name type="common">Whiteleg shrimp</name>
    <name type="synonym">Litopenaeus vannamei</name>
    <dbReference type="NCBI Taxonomy" id="6689"/>
    <lineage>
        <taxon>Eukaryota</taxon>
        <taxon>Metazoa</taxon>
        <taxon>Ecdysozoa</taxon>
        <taxon>Arthropoda</taxon>
        <taxon>Crustacea</taxon>
        <taxon>Multicrustacea</taxon>
        <taxon>Malacostraca</taxon>
        <taxon>Eumalacostraca</taxon>
        <taxon>Eucarida</taxon>
        <taxon>Decapoda</taxon>
        <taxon>Dendrobranchiata</taxon>
        <taxon>Penaeoidea</taxon>
        <taxon>Penaeidae</taxon>
        <taxon>Penaeus</taxon>
    </lineage>
</organism>
<gene>
    <name evidence="2" type="ORF">C7M84_008431</name>
</gene>
<reference evidence="2 3" key="1">
    <citation type="submission" date="2018-04" db="EMBL/GenBank/DDBJ databases">
        <authorList>
            <person name="Zhang X."/>
            <person name="Yuan J."/>
            <person name="Li F."/>
            <person name="Xiang J."/>
        </authorList>
    </citation>
    <scope>NUCLEOTIDE SEQUENCE [LARGE SCALE GENOMIC DNA]</scope>
    <source>
        <tissue evidence="2">Muscle</tissue>
    </source>
</reference>
<dbReference type="AlphaFoldDB" id="A0A423T9I0"/>
<evidence type="ECO:0000313" key="3">
    <source>
        <dbReference type="Proteomes" id="UP000283509"/>
    </source>
</evidence>
<feature type="compositionally biased region" description="Basic residues" evidence="1">
    <location>
        <begin position="59"/>
        <end position="71"/>
    </location>
</feature>
<feature type="compositionally biased region" description="Basic residues" evidence="1">
    <location>
        <begin position="93"/>
        <end position="113"/>
    </location>
</feature>
<dbReference type="Proteomes" id="UP000283509">
    <property type="component" value="Unassembled WGS sequence"/>
</dbReference>